<comment type="caution">
    <text evidence="3">The sequence shown here is derived from an EMBL/GenBank/DDBJ whole genome shotgun (WGS) entry which is preliminary data.</text>
</comment>
<sequence length="361" mass="37035">MNNPFDTALRGALEDLVDEAKPVDLAGPAVRRYQRLLWRRRALVGLAGVAAVGALAIPYAVLPDDTAAPITPGAIVSSVPAQPATQPASQSAVPSAPPTPGPTPAFSAGPVDVGGGLVIVAAPVHNGTLVLNRSKGSYRTVQYGTVRPAPSGDLAAVVDGQSVGILNVGTGKVRWVTGPKIVSATPDWSPDGTQLVYATNGTEPDSIQMAVADVAAATARKVGPNIVCLEQCAPGWRSNGTELTQKLIDDGTAVYSVATGARVGDTVPGAVPGRRSWSPDGRFVVAAQGRQAAVIDLSTRQPVLTLQDDARTVYWTGADELAVARPDGVVLLGLDGAVRRITPLPADVVPDEATSLVLGRP</sequence>
<keyword evidence="2" id="KW-0472">Membrane</keyword>
<gene>
    <name evidence="3" type="ORF">GCM10009827_011930</name>
</gene>
<dbReference type="InterPro" id="IPR011044">
    <property type="entry name" value="Quino_amine_DH_bsu"/>
</dbReference>
<proteinExistence type="predicted"/>
<dbReference type="SUPFAM" id="SSF50969">
    <property type="entry name" value="YVTN repeat-like/Quinoprotein amine dehydrogenase"/>
    <property type="match status" value="1"/>
</dbReference>
<accession>A0ABN1ZP41</accession>
<keyword evidence="2" id="KW-1133">Transmembrane helix</keyword>
<dbReference type="Pfam" id="PF07676">
    <property type="entry name" value="PD40"/>
    <property type="match status" value="1"/>
</dbReference>
<evidence type="ECO:0000256" key="1">
    <source>
        <dbReference type="SAM" id="MobiDB-lite"/>
    </source>
</evidence>
<evidence type="ECO:0000313" key="3">
    <source>
        <dbReference type="EMBL" id="GAA1501703.1"/>
    </source>
</evidence>
<keyword evidence="2" id="KW-0812">Transmembrane</keyword>
<dbReference type="EMBL" id="BAAAQD010000001">
    <property type="protein sequence ID" value="GAA1501703.1"/>
    <property type="molecule type" value="Genomic_DNA"/>
</dbReference>
<dbReference type="InterPro" id="IPR011042">
    <property type="entry name" value="6-blade_b-propeller_TolB-like"/>
</dbReference>
<dbReference type="RefSeq" id="WP_344500276.1">
    <property type="nucleotide sequence ID" value="NZ_BAAAQD010000001.1"/>
</dbReference>
<protein>
    <recommendedName>
        <fullName evidence="5">WD40 repeat protein</fullName>
    </recommendedName>
</protein>
<dbReference type="Proteomes" id="UP001501470">
    <property type="component" value="Unassembled WGS sequence"/>
</dbReference>
<evidence type="ECO:0008006" key="5">
    <source>
        <dbReference type="Google" id="ProtNLM"/>
    </source>
</evidence>
<dbReference type="Gene3D" id="2.120.10.30">
    <property type="entry name" value="TolB, C-terminal domain"/>
    <property type="match status" value="1"/>
</dbReference>
<evidence type="ECO:0000256" key="2">
    <source>
        <dbReference type="SAM" id="Phobius"/>
    </source>
</evidence>
<keyword evidence="4" id="KW-1185">Reference proteome</keyword>
<organism evidence="3 4">
    <name type="scientific">Dactylosporangium maewongense</name>
    <dbReference type="NCBI Taxonomy" id="634393"/>
    <lineage>
        <taxon>Bacteria</taxon>
        <taxon>Bacillati</taxon>
        <taxon>Actinomycetota</taxon>
        <taxon>Actinomycetes</taxon>
        <taxon>Micromonosporales</taxon>
        <taxon>Micromonosporaceae</taxon>
        <taxon>Dactylosporangium</taxon>
    </lineage>
</organism>
<name>A0ABN1ZP41_9ACTN</name>
<feature type="compositionally biased region" description="Low complexity" evidence="1">
    <location>
        <begin position="81"/>
        <end position="94"/>
    </location>
</feature>
<dbReference type="InterPro" id="IPR011659">
    <property type="entry name" value="WD40"/>
</dbReference>
<evidence type="ECO:0000313" key="4">
    <source>
        <dbReference type="Proteomes" id="UP001501470"/>
    </source>
</evidence>
<feature type="transmembrane region" description="Helical" evidence="2">
    <location>
        <begin position="42"/>
        <end position="62"/>
    </location>
</feature>
<feature type="region of interest" description="Disordered" evidence="1">
    <location>
        <begin position="81"/>
        <end position="105"/>
    </location>
</feature>
<reference evidence="3 4" key="1">
    <citation type="journal article" date="2019" name="Int. J. Syst. Evol. Microbiol.">
        <title>The Global Catalogue of Microorganisms (GCM) 10K type strain sequencing project: providing services to taxonomists for standard genome sequencing and annotation.</title>
        <authorList>
            <consortium name="The Broad Institute Genomics Platform"/>
            <consortium name="The Broad Institute Genome Sequencing Center for Infectious Disease"/>
            <person name="Wu L."/>
            <person name="Ma J."/>
        </authorList>
    </citation>
    <scope>NUCLEOTIDE SEQUENCE [LARGE SCALE GENOMIC DNA]</scope>
    <source>
        <strain evidence="3 4">JCM 15933</strain>
    </source>
</reference>